<evidence type="ECO:0000313" key="11">
    <source>
        <dbReference type="EMBL" id="CAH9123878.1"/>
    </source>
</evidence>
<dbReference type="CDD" id="cd07306">
    <property type="entry name" value="Porin3_VDAC"/>
    <property type="match status" value="1"/>
</dbReference>
<dbReference type="GO" id="GO:0005741">
    <property type="term" value="C:mitochondrial outer membrane"/>
    <property type="evidence" value="ECO:0007669"/>
    <property type="project" value="InterPro"/>
</dbReference>
<dbReference type="GO" id="GO:0015288">
    <property type="term" value="F:porin activity"/>
    <property type="evidence" value="ECO:0007669"/>
    <property type="project" value="UniProtKB-KW"/>
</dbReference>
<accession>A0AAV0EJA4</accession>
<dbReference type="Pfam" id="PF01459">
    <property type="entry name" value="Porin_3"/>
    <property type="match status" value="1"/>
</dbReference>
<evidence type="ECO:0000256" key="7">
    <source>
        <dbReference type="ARBA" id="ARBA00023114"/>
    </source>
</evidence>
<comment type="caution">
    <text evidence="11">The sequence shown here is derived from an EMBL/GenBank/DDBJ whole genome shotgun (WGS) entry which is preliminary data.</text>
</comment>
<evidence type="ECO:0000256" key="9">
    <source>
        <dbReference type="ARBA" id="ARBA00054641"/>
    </source>
</evidence>
<dbReference type="GO" id="GO:0046930">
    <property type="term" value="C:pore complex"/>
    <property type="evidence" value="ECO:0007669"/>
    <property type="project" value="UniProtKB-KW"/>
</dbReference>
<dbReference type="InterPro" id="IPR001925">
    <property type="entry name" value="Porin_Euk"/>
</dbReference>
<dbReference type="FunFam" id="2.40.160.10:FF:000003">
    <property type="entry name" value="Outer mitochondrial membrane protein porin"/>
    <property type="match status" value="1"/>
</dbReference>
<sequence length="275" mass="29725">MVKGPGLYSDIGKKARDLLYRDYVADHKFSVTTHTSYGVAITSSGAKKGETLIADVNIQRKDENITMDTKVDTNSKLYTTITIDESPGQKIIFSFIAPDRKSAKVELQYLLEGAGINTSIGLFGNPFVTYSGVFGTNTIAVGTDLSFDTASGNFDKINAGLSISTSDLITSLTWNDKGNTLTASYYHTVWPLTNTNVGAELVHIFSSNENSLTIGTQHALDPLTMVKAKVNNNGKVYALIQHAWIPKSLFTISGEVDTRAIVKSAKFGLALALEP</sequence>
<evidence type="ECO:0000256" key="6">
    <source>
        <dbReference type="ARBA" id="ARBA00023065"/>
    </source>
</evidence>
<keyword evidence="5" id="KW-0812">Transmembrane</keyword>
<dbReference type="PANTHER" id="PTHR11743">
    <property type="entry name" value="VOLTAGE-DEPENDENT ANION-SELECTIVE CHANNEL"/>
    <property type="match status" value="1"/>
</dbReference>
<comment type="similarity">
    <text evidence="2">Belongs to the eukaryotic mitochondrial porin (TC 1.B.8.1) family.</text>
</comment>
<dbReference type="InterPro" id="IPR023614">
    <property type="entry name" value="Porin_dom_sf"/>
</dbReference>
<evidence type="ECO:0000256" key="4">
    <source>
        <dbReference type="ARBA" id="ARBA00022452"/>
    </source>
</evidence>
<keyword evidence="8" id="KW-0472">Membrane</keyword>
<dbReference type="Gene3D" id="2.40.160.10">
    <property type="entry name" value="Porin"/>
    <property type="match status" value="1"/>
</dbReference>
<dbReference type="GO" id="GO:0008308">
    <property type="term" value="F:voltage-gated monoatomic anion channel activity"/>
    <property type="evidence" value="ECO:0007669"/>
    <property type="project" value="InterPro"/>
</dbReference>
<protein>
    <recommendedName>
        <fullName evidence="10">Voltage-dependent anion-selective channel protein</fullName>
    </recommendedName>
</protein>
<evidence type="ECO:0000256" key="8">
    <source>
        <dbReference type="ARBA" id="ARBA00023136"/>
    </source>
</evidence>
<evidence type="ECO:0000256" key="10">
    <source>
        <dbReference type="ARBA" id="ARBA00082427"/>
    </source>
</evidence>
<evidence type="ECO:0000256" key="2">
    <source>
        <dbReference type="ARBA" id="ARBA00009624"/>
    </source>
</evidence>
<evidence type="ECO:0000256" key="3">
    <source>
        <dbReference type="ARBA" id="ARBA00022448"/>
    </source>
</evidence>
<comment type="subcellular location">
    <subcellularLocation>
        <location evidence="1">Membrane</location>
    </subcellularLocation>
</comment>
<keyword evidence="3" id="KW-0813">Transport</keyword>
<dbReference type="Proteomes" id="UP001152523">
    <property type="component" value="Unassembled WGS sequence"/>
</dbReference>
<dbReference type="InterPro" id="IPR027246">
    <property type="entry name" value="Porin_Euk/Tom40"/>
</dbReference>
<evidence type="ECO:0000256" key="5">
    <source>
        <dbReference type="ARBA" id="ARBA00022692"/>
    </source>
</evidence>
<gene>
    <name evidence="11" type="ORF">CEPIT_LOCUS25563</name>
</gene>
<dbReference type="EMBL" id="CAMAPF010000933">
    <property type="protein sequence ID" value="CAH9123878.1"/>
    <property type="molecule type" value="Genomic_DNA"/>
</dbReference>
<comment type="function">
    <text evidence="9">Forms a channel through the cell membrane that allows diffusion of small hydrophilic molecules. The channel adopts an open conformation at low or zero membrane potential and a closed conformation at potentials above 30-40 mV. The open state has a weak anion selectivity whereas the closed state is cation-selective.</text>
</comment>
<keyword evidence="6" id="KW-0406">Ion transport</keyword>
<keyword evidence="7" id="KW-0626">Porin</keyword>
<proteinExistence type="inferred from homology"/>
<name>A0AAV0EJA4_9ASTE</name>
<dbReference type="AlphaFoldDB" id="A0AAV0EJA4"/>
<dbReference type="PANTHER" id="PTHR11743:SF70">
    <property type="entry name" value="GH26960P-RELATED"/>
    <property type="match status" value="1"/>
</dbReference>
<evidence type="ECO:0000256" key="1">
    <source>
        <dbReference type="ARBA" id="ARBA00004370"/>
    </source>
</evidence>
<keyword evidence="12" id="KW-1185">Reference proteome</keyword>
<reference evidence="11" key="1">
    <citation type="submission" date="2022-07" db="EMBL/GenBank/DDBJ databases">
        <authorList>
            <person name="Macas J."/>
            <person name="Novak P."/>
            <person name="Neumann P."/>
        </authorList>
    </citation>
    <scope>NUCLEOTIDE SEQUENCE</scope>
</reference>
<keyword evidence="4" id="KW-1134">Transmembrane beta strand</keyword>
<organism evidence="11 12">
    <name type="scientific">Cuscuta epithymum</name>
    <dbReference type="NCBI Taxonomy" id="186058"/>
    <lineage>
        <taxon>Eukaryota</taxon>
        <taxon>Viridiplantae</taxon>
        <taxon>Streptophyta</taxon>
        <taxon>Embryophyta</taxon>
        <taxon>Tracheophyta</taxon>
        <taxon>Spermatophyta</taxon>
        <taxon>Magnoliopsida</taxon>
        <taxon>eudicotyledons</taxon>
        <taxon>Gunneridae</taxon>
        <taxon>Pentapetalae</taxon>
        <taxon>asterids</taxon>
        <taxon>lamiids</taxon>
        <taxon>Solanales</taxon>
        <taxon>Convolvulaceae</taxon>
        <taxon>Cuscuteae</taxon>
        <taxon>Cuscuta</taxon>
        <taxon>Cuscuta subgen. Cuscuta</taxon>
    </lineage>
</organism>
<evidence type="ECO:0000313" key="12">
    <source>
        <dbReference type="Proteomes" id="UP001152523"/>
    </source>
</evidence>